<name>A0A507APV3_9PEZI</name>
<proteinExistence type="predicted"/>
<evidence type="ECO:0000313" key="3">
    <source>
        <dbReference type="EMBL" id="TPX11982.1"/>
    </source>
</evidence>
<keyword evidence="4" id="KW-1185">Reference proteome</keyword>
<evidence type="ECO:0000256" key="2">
    <source>
        <dbReference type="SAM" id="MobiDB-lite"/>
    </source>
</evidence>
<dbReference type="EMBL" id="SKBQ01000044">
    <property type="protein sequence ID" value="TPX11982.1"/>
    <property type="molecule type" value="Genomic_DNA"/>
</dbReference>
<dbReference type="OrthoDB" id="5413531at2759"/>
<protein>
    <submittedName>
        <fullName evidence="3">Uncharacterized protein</fullName>
    </submittedName>
</protein>
<evidence type="ECO:0000256" key="1">
    <source>
        <dbReference type="SAM" id="Coils"/>
    </source>
</evidence>
<evidence type="ECO:0000313" key="4">
    <source>
        <dbReference type="Proteomes" id="UP000319257"/>
    </source>
</evidence>
<reference evidence="3 4" key="1">
    <citation type="submission" date="2019-06" db="EMBL/GenBank/DDBJ databases">
        <title>Draft genome sequence of the filamentous fungus Phialemoniopsis curvata isolated from diesel fuel.</title>
        <authorList>
            <person name="Varaljay V.A."/>
            <person name="Lyon W.J."/>
            <person name="Crouch A.L."/>
            <person name="Drake C.E."/>
            <person name="Hollomon J.M."/>
            <person name="Nadeau L.J."/>
            <person name="Nunn H.S."/>
            <person name="Stevenson B.S."/>
            <person name="Bojanowski C.L."/>
            <person name="Crookes-Goodson W.J."/>
        </authorList>
    </citation>
    <scope>NUCLEOTIDE SEQUENCE [LARGE SCALE GENOMIC DNA]</scope>
    <source>
        <strain evidence="3 4">D216</strain>
    </source>
</reference>
<gene>
    <name evidence="3" type="ORF">E0L32_007285</name>
</gene>
<dbReference type="RefSeq" id="XP_030993693.1">
    <property type="nucleotide sequence ID" value="XM_031142013.1"/>
</dbReference>
<dbReference type="AlphaFoldDB" id="A0A507APV3"/>
<dbReference type="Proteomes" id="UP000319257">
    <property type="component" value="Unassembled WGS sequence"/>
</dbReference>
<dbReference type="InParanoid" id="A0A507APV3"/>
<feature type="region of interest" description="Disordered" evidence="2">
    <location>
        <begin position="308"/>
        <end position="337"/>
    </location>
</feature>
<comment type="caution">
    <text evidence="3">The sequence shown here is derived from an EMBL/GenBank/DDBJ whole genome shotgun (WGS) entry which is preliminary data.</text>
</comment>
<accession>A0A507APV3</accession>
<dbReference type="GeneID" id="41974732"/>
<keyword evidence="1" id="KW-0175">Coiled coil</keyword>
<feature type="coiled-coil region" evidence="1">
    <location>
        <begin position="435"/>
        <end position="462"/>
    </location>
</feature>
<organism evidence="3 4">
    <name type="scientific">Thyridium curvatum</name>
    <dbReference type="NCBI Taxonomy" id="1093900"/>
    <lineage>
        <taxon>Eukaryota</taxon>
        <taxon>Fungi</taxon>
        <taxon>Dikarya</taxon>
        <taxon>Ascomycota</taxon>
        <taxon>Pezizomycotina</taxon>
        <taxon>Sordariomycetes</taxon>
        <taxon>Sordariomycetidae</taxon>
        <taxon>Thyridiales</taxon>
        <taxon>Thyridiaceae</taxon>
        <taxon>Thyridium</taxon>
    </lineage>
</organism>
<sequence>MSLPHAQEQEIDPYAAMKGYIAGNDYALPYYSEFSKLHFEQKDMLRHMNCSFCSTPGRPPTLASLKLHLQSLAYAVSLLCPSSSKAELLVGGTSKRTRDSQADGDVNLDDQFDWLLDMSRPYETRDATHFSSLNSLVNNVESRHDAFGTKLHCPLREHVARAEDAQRKPYATHHNLLMHANACLERLDYEYGATGGLLSILPLDEQLDERDMKAARNTLVGQWLLHTQRLTNRMHELEISYANALDALHGEAVVPLQHLSAAGPEARAAGRTVAFPQDRWVLANAGDDVFDMLHARLDRAEKLSEHRARLARDAGAAGERLQAEPAGEGQEEHGDRDGAYERGIVYVDVSTRYYRLKGQGKTTMFVLPARGEHPAVEATRTLESKPTVVTVHAPESVGWVSDMEKRFSKHVEEGKVWHDKFNKLDRMMVDKVRENRRLLADLEECKDRCKEMEVELQRLKGTANPA</sequence>